<organism evidence="3 4">
    <name type="scientific">Plasmopara halstedii</name>
    <name type="common">Downy mildew of sunflower</name>
    <dbReference type="NCBI Taxonomy" id="4781"/>
    <lineage>
        <taxon>Eukaryota</taxon>
        <taxon>Sar</taxon>
        <taxon>Stramenopiles</taxon>
        <taxon>Oomycota</taxon>
        <taxon>Peronosporomycetes</taxon>
        <taxon>Peronosporales</taxon>
        <taxon>Peronosporaceae</taxon>
        <taxon>Plasmopara</taxon>
    </lineage>
</organism>
<dbReference type="RefSeq" id="XP_024572067.1">
    <property type="nucleotide sequence ID" value="XM_024727070.1"/>
</dbReference>
<keyword evidence="4" id="KW-1185">Reference proteome</keyword>
<name>A0A0P1A6B3_PLAHL</name>
<evidence type="ECO:0000313" key="3">
    <source>
        <dbReference type="EMBL" id="CEG35698.1"/>
    </source>
</evidence>
<reference evidence="4" key="1">
    <citation type="submission" date="2014-09" db="EMBL/GenBank/DDBJ databases">
        <authorList>
            <person name="Sharma Rahul"/>
            <person name="Thines Marco"/>
        </authorList>
    </citation>
    <scope>NUCLEOTIDE SEQUENCE [LARGE SCALE GENOMIC DNA]</scope>
</reference>
<accession>A0A0P1A6B3</accession>
<keyword evidence="2" id="KW-0472">Membrane</keyword>
<dbReference type="EMBL" id="CCYD01000109">
    <property type="protein sequence ID" value="CEG35698.1"/>
    <property type="molecule type" value="Genomic_DNA"/>
</dbReference>
<feature type="transmembrane region" description="Helical" evidence="2">
    <location>
        <begin position="259"/>
        <end position="278"/>
    </location>
</feature>
<keyword evidence="2" id="KW-0812">Transmembrane</keyword>
<protein>
    <submittedName>
        <fullName evidence="3">Uncharacterized protein</fullName>
    </submittedName>
</protein>
<proteinExistence type="predicted"/>
<dbReference type="Proteomes" id="UP000054928">
    <property type="component" value="Unassembled WGS sequence"/>
</dbReference>
<dbReference type="AlphaFoldDB" id="A0A0P1A6B3"/>
<sequence>MNQVEADAPSPLYLAEDLLYTTESSCHSITNLPSSNAALTAQLLPATAAFQGNLQLSKAASGNGCTLYLAIKGVVLDNSSGLHDVFTTAQSVLKQLEKLLTTLELKNVLFARATIGLDDNKLYAALVSTESLNEASQSILKLQQGACTEMLSTLKSDVVTDFLPKQVNFSALNVVRQGSNDEAMSCAVSLDIAAVVPYPSLDVEVFQLLKAVDEKLESLFASQPSTTLADANVRLLMGPMGQKLVTTNLTLNPPSYEEAMGIFALIAVLVVMLMGVVAQKKRNDKRSRDRYERASRAAQFQRVSIRMSQHDQESQQFESEEESLL</sequence>
<dbReference type="OMA" id="SAKWIEN"/>
<dbReference type="OrthoDB" id="162470at2759"/>
<keyword evidence="2" id="KW-1133">Transmembrane helix</keyword>
<evidence type="ECO:0000256" key="1">
    <source>
        <dbReference type="SAM" id="MobiDB-lite"/>
    </source>
</evidence>
<evidence type="ECO:0000256" key="2">
    <source>
        <dbReference type="SAM" id="Phobius"/>
    </source>
</evidence>
<evidence type="ECO:0000313" key="4">
    <source>
        <dbReference type="Proteomes" id="UP000054928"/>
    </source>
</evidence>
<dbReference type="GeneID" id="36395092"/>
<feature type="compositionally biased region" description="Basic and acidic residues" evidence="1">
    <location>
        <begin position="286"/>
        <end position="295"/>
    </location>
</feature>
<feature type="region of interest" description="Disordered" evidence="1">
    <location>
        <begin position="284"/>
        <end position="325"/>
    </location>
</feature>